<dbReference type="InterPro" id="IPR042239">
    <property type="entry name" value="Nop_C"/>
</dbReference>
<dbReference type="Gene3D" id="1.10.246.90">
    <property type="entry name" value="Nop domain"/>
    <property type="match status" value="1"/>
</dbReference>
<feature type="compositionally biased region" description="Basic residues" evidence="2">
    <location>
        <begin position="339"/>
        <end position="357"/>
    </location>
</feature>
<dbReference type="InterPro" id="IPR002687">
    <property type="entry name" value="Nop_dom"/>
</dbReference>
<dbReference type="Pfam" id="PF01798">
    <property type="entry name" value="Nop"/>
    <property type="match status" value="1"/>
</dbReference>
<dbReference type="GO" id="GO:0031428">
    <property type="term" value="C:box C/D methylation guide snoRNP complex"/>
    <property type="evidence" value="ECO:0007669"/>
    <property type="project" value="InterPro"/>
</dbReference>
<dbReference type="InterPro" id="IPR012976">
    <property type="entry name" value="NOSIC"/>
</dbReference>
<comment type="caution">
    <text evidence="4">The sequence shown here is derived from an EMBL/GenBank/DDBJ whole genome shotgun (WGS) entry which is preliminary data.</text>
</comment>
<dbReference type="PANTHER" id="PTHR10894:SF0">
    <property type="entry name" value="NUCLEOLAR PROTEIN 56"/>
    <property type="match status" value="1"/>
</dbReference>
<evidence type="ECO:0000259" key="3">
    <source>
        <dbReference type="PROSITE" id="PS51358"/>
    </source>
</evidence>
<keyword evidence="5" id="KW-1185">Reference proteome</keyword>
<dbReference type="EMBL" id="AZAJ01000001">
    <property type="protein sequence ID" value="ETA67871.1"/>
    <property type="molecule type" value="Genomic_DNA"/>
</dbReference>
<name>W9DWR0_METTI</name>
<organism evidence="4 5">
    <name type="scientific">Methanolobus tindarius DSM 2278</name>
    <dbReference type="NCBI Taxonomy" id="1090322"/>
    <lineage>
        <taxon>Archaea</taxon>
        <taxon>Methanobacteriati</taxon>
        <taxon>Methanobacteriota</taxon>
        <taxon>Stenosarchaea group</taxon>
        <taxon>Methanomicrobia</taxon>
        <taxon>Methanosarcinales</taxon>
        <taxon>Methanosarcinaceae</taxon>
        <taxon>Methanolobus</taxon>
    </lineage>
</organism>
<dbReference type="Proteomes" id="UP000019483">
    <property type="component" value="Unassembled WGS sequence"/>
</dbReference>
<protein>
    <submittedName>
        <fullName evidence="4">rRNA biogenesis protein</fullName>
    </submittedName>
</protein>
<dbReference type="SMART" id="SM00931">
    <property type="entry name" value="NOSIC"/>
    <property type="match status" value="1"/>
</dbReference>
<evidence type="ECO:0000313" key="5">
    <source>
        <dbReference type="Proteomes" id="UP000019483"/>
    </source>
</evidence>
<feature type="region of interest" description="Disordered" evidence="2">
    <location>
        <begin position="315"/>
        <end position="357"/>
    </location>
</feature>
<evidence type="ECO:0000313" key="4">
    <source>
        <dbReference type="EMBL" id="ETA67871.1"/>
    </source>
</evidence>
<gene>
    <name evidence="4" type="ORF">MettiDRAFT_1309</name>
</gene>
<dbReference type="PANTHER" id="PTHR10894">
    <property type="entry name" value="NUCLEOLAR PROTEIN 5 NUCLEOLAR PROTEIN NOP5 NOP58"/>
    <property type="match status" value="1"/>
</dbReference>
<dbReference type="SUPFAM" id="SSF89124">
    <property type="entry name" value="Nop domain"/>
    <property type="match status" value="1"/>
</dbReference>
<dbReference type="Gene3D" id="1.10.287.4070">
    <property type="match status" value="1"/>
</dbReference>
<sequence length="357" mass="40003">MVATEFNVWFGKLKLDADGEIEDCDLFDKDPEKLAEIVVQLQESSKDNPQSVPLQRADLRDAALECGFVELDEDYDILLREVCIRAAKSQISQTDTDDSRIIQAVEALDDIDKNVNELSERLFEWYGRYFPELEMTGEELANFVSTYGSRINVPEDHEMSEKASQSMGAELLFADEELLRTFANNICSLYDTRRYIENYINTSMGSVAPNLCEIAGASLGARLMSMAGSLEKLAAFPSSTVQVIGANRALFKHLRSRAPSPKHGIIFNNPVIKNAPWWQRGKLARALAAKISLAARTDFYSGELDSTIKEALDKKLEHIRQTNPNPPERKPEAKPQVKGGKRRSRGRKKNKKSGGNN</sequence>
<dbReference type="InterPro" id="IPR036070">
    <property type="entry name" value="Nop_dom_sf"/>
</dbReference>
<evidence type="ECO:0000256" key="1">
    <source>
        <dbReference type="ARBA" id="ARBA00009211"/>
    </source>
</evidence>
<dbReference type="InterPro" id="IPR045056">
    <property type="entry name" value="Nop56/Nop58"/>
</dbReference>
<proteinExistence type="inferred from homology"/>
<evidence type="ECO:0000256" key="2">
    <source>
        <dbReference type="SAM" id="MobiDB-lite"/>
    </source>
</evidence>
<dbReference type="AlphaFoldDB" id="W9DWR0"/>
<reference evidence="4 5" key="1">
    <citation type="submission" date="2013-08" db="EMBL/GenBank/DDBJ databases">
        <authorList>
            <consortium name="DOE Joint Genome Institute"/>
            <person name="Eisen J."/>
            <person name="Huntemann M."/>
            <person name="Han J."/>
            <person name="Chen A."/>
            <person name="Kyrpides N."/>
            <person name="Mavromatis K."/>
            <person name="Markowitz V."/>
            <person name="Palaniappan K."/>
            <person name="Ivanova N."/>
            <person name="Schaumberg A."/>
            <person name="Pati A."/>
            <person name="Liolios K."/>
            <person name="Nordberg H.P."/>
            <person name="Cantor M.N."/>
            <person name="Hua S.X."/>
            <person name="Woyke T."/>
        </authorList>
    </citation>
    <scope>NUCLEOTIDE SEQUENCE [LARGE SCALE GENOMIC DNA]</scope>
    <source>
        <strain evidence="4 5">DSM 2278</strain>
    </source>
</reference>
<dbReference type="PROSITE" id="PS51358">
    <property type="entry name" value="NOP"/>
    <property type="match status" value="1"/>
</dbReference>
<dbReference type="STRING" id="1090322.MettiDRAFT_1309"/>
<accession>W9DWR0</accession>
<feature type="domain" description="Nop" evidence="3">
    <location>
        <begin position="207"/>
        <end position="321"/>
    </location>
</feature>
<dbReference type="GO" id="GO:0030515">
    <property type="term" value="F:snoRNA binding"/>
    <property type="evidence" value="ECO:0007669"/>
    <property type="project" value="InterPro"/>
</dbReference>
<comment type="similarity">
    <text evidence="1">Belongs to the NOP5/NOP56 family.</text>
</comment>